<dbReference type="InterPro" id="IPR005202">
    <property type="entry name" value="TF_GRAS"/>
</dbReference>
<reference evidence="5" key="1">
    <citation type="journal article" date="2013" name="J. Plant Res.">
        <title>Effect of fungi and light on seed germination of three Opuntia species from semiarid lands of central Mexico.</title>
        <authorList>
            <person name="Delgado-Sanchez P."/>
            <person name="Jimenez-Bremont J.F."/>
            <person name="Guerrero-Gonzalez Mde L."/>
            <person name="Flores J."/>
        </authorList>
    </citation>
    <scope>NUCLEOTIDE SEQUENCE</scope>
    <source>
        <tissue evidence="5">Cladode</tissue>
    </source>
</reference>
<accession>A0A7C8ZXJ4</accession>
<proteinExistence type="inferred from homology"/>
<feature type="region of interest" description="SAW" evidence="3">
    <location>
        <begin position="610"/>
        <end position="685"/>
    </location>
</feature>
<feature type="short sequence motif" description="VHIID" evidence="3">
    <location>
        <begin position="422"/>
        <end position="426"/>
    </location>
</feature>
<keyword evidence="2" id="KW-0804">Transcription</keyword>
<dbReference type="EMBL" id="GISG01175397">
    <property type="protein sequence ID" value="MBA4652673.1"/>
    <property type="molecule type" value="Transcribed_RNA"/>
</dbReference>
<dbReference type="Pfam" id="PF03514">
    <property type="entry name" value="GRAS"/>
    <property type="match status" value="1"/>
</dbReference>
<protein>
    <submittedName>
        <fullName evidence="5">Uncharacterized protein</fullName>
    </submittedName>
</protein>
<name>A0A7C8ZXJ4_OPUST</name>
<feature type="region of interest" description="Leucine repeat I (LRI)" evidence="3">
    <location>
        <begin position="312"/>
        <end position="372"/>
    </location>
</feature>
<evidence type="ECO:0000256" key="4">
    <source>
        <dbReference type="SAM" id="MobiDB-lite"/>
    </source>
</evidence>
<feature type="region of interest" description="Leucine repeat II (LRII)" evidence="3">
    <location>
        <begin position="472"/>
        <end position="504"/>
    </location>
</feature>
<evidence type="ECO:0000256" key="1">
    <source>
        <dbReference type="ARBA" id="ARBA00023015"/>
    </source>
</evidence>
<dbReference type="EMBL" id="GISG01175399">
    <property type="protein sequence ID" value="MBA4652675.1"/>
    <property type="molecule type" value="Transcribed_RNA"/>
</dbReference>
<sequence>MHPVLVDPEVLNHAFKFNPDLLSNFDKQQEFSNGIKQDDILQNPDLGFDSETPSVDLTESVISSDSLEVPDFSDACLKFLTDILLEEDLDEGPASAQEFTALQATEKSLYDALGEDYSPSSVSNPSSLGQSIELSNENFELSSGYPGIEGYVNGDITFESNWMFKLNQLDPVLTLDDISPPSSGSNSQSSGSSTSFDDSGDGAATSPASTGTSTAPEKRVESVNHSRKKKNHKRDEGVYEERRSSKQQASSHEDYVEMKEFDDVLLCKEEKDVVADCTNDSSPVEAREKVQKKGGKGRTTRGKKQNTEVEEVDLRTLLSHCAQAVSSFDLRSASEHLRQIRQHCSQYGDSLQRLAYYFANGLEARIAGTGSTISGNVVDVRISSSDFLKAYRLYVSAVPFKRMSYFLANNTIRKLAEKATRIHIIDFGVMLGLQWPCLIQNLSKRPTGPPSLRITGIDYPQHGFRPSERVEATGRRLAGYCERFNVPFKYKAIAKSWESIKLEDLEIAENEMVFVNCMFRSGTLLDETVVAGSPKDAFLRLIREVNPCLFIHGTINGSFNAPFFITRFREALFHYSSVFDIFEATMTREDHERLLVESEIYGKEALNVIACEGAERIQRPETYKQWQARTTRAGFRQLPLDQELVSRAKAMVKANYHKDFVVDEDRHWMLHGWKGRIFCALSVWQPN</sequence>
<comment type="similarity">
    <text evidence="3">Belongs to the GRAS family.</text>
</comment>
<dbReference type="AlphaFoldDB" id="A0A7C8ZXJ4"/>
<dbReference type="PANTHER" id="PTHR31636">
    <property type="entry name" value="OSJNBA0084A10.13 PROTEIN-RELATED"/>
    <property type="match status" value="1"/>
</dbReference>
<feature type="compositionally biased region" description="Basic and acidic residues" evidence="4">
    <location>
        <begin position="233"/>
        <end position="244"/>
    </location>
</feature>
<dbReference type="EMBL" id="GISG01175398">
    <property type="protein sequence ID" value="MBA4652674.1"/>
    <property type="molecule type" value="Transcribed_RNA"/>
</dbReference>
<organism evidence="5">
    <name type="scientific">Opuntia streptacantha</name>
    <name type="common">Prickly pear cactus</name>
    <name type="synonym">Opuntia cardona</name>
    <dbReference type="NCBI Taxonomy" id="393608"/>
    <lineage>
        <taxon>Eukaryota</taxon>
        <taxon>Viridiplantae</taxon>
        <taxon>Streptophyta</taxon>
        <taxon>Embryophyta</taxon>
        <taxon>Tracheophyta</taxon>
        <taxon>Spermatophyta</taxon>
        <taxon>Magnoliopsida</taxon>
        <taxon>eudicotyledons</taxon>
        <taxon>Gunneridae</taxon>
        <taxon>Pentapetalae</taxon>
        <taxon>Caryophyllales</taxon>
        <taxon>Cactineae</taxon>
        <taxon>Cactaceae</taxon>
        <taxon>Opuntioideae</taxon>
        <taxon>Opuntia</taxon>
    </lineage>
</organism>
<comment type="caution">
    <text evidence="3">Lacks conserved residue(s) required for the propagation of feature annotation.</text>
</comment>
<feature type="region of interest" description="Disordered" evidence="4">
    <location>
        <begin position="278"/>
        <end position="307"/>
    </location>
</feature>
<evidence type="ECO:0000256" key="2">
    <source>
        <dbReference type="ARBA" id="ARBA00023163"/>
    </source>
</evidence>
<feature type="compositionally biased region" description="Basic residues" evidence="4">
    <location>
        <begin position="292"/>
        <end position="304"/>
    </location>
</feature>
<dbReference type="PROSITE" id="PS50985">
    <property type="entry name" value="GRAS"/>
    <property type="match status" value="1"/>
</dbReference>
<reference evidence="5" key="2">
    <citation type="submission" date="2020-07" db="EMBL/GenBank/DDBJ databases">
        <authorList>
            <person name="Vera ALvarez R."/>
            <person name="Arias-Moreno D.M."/>
            <person name="Jimenez-Jacinto V."/>
            <person name="Jimenez-Bremont J.F."/>
            <person name="Swaminathan K."/>
            <person name="Moose S.P."/>
            <person name="Guerrero-Gonzalez M.L."/>
            <person name="Marino-Ramirez L."/>
            <person name="Landsman D."/>
            <person name="Rodriguez-Kessler M."/>
            <person name="Delgado-Sanchez P."/>
        </authorList>
    </citation>
    <scope>NUCLEOTIDE SEQUENCE</scope>
    <source>
        <tissue evidence="5">Cladode</tissue>
    </source>
</reference>
<evidence type="ECO:0000256" key="3">
    <source>
        <dbReference type="PROSITE-ProRule" id="PRU01191"/>
    </source>
</evidence>
<evidence type="ECO:0000313" key="5">
    <source>
        <dbReference type="EMBL" id="MBA4652673.1"/>
    </source>
</evidence>
<feature type="region of interest" description="Disordered" evidence="4">
    <location>
        <begin position="176"/>
        <end position="255"/>
    </location>
</feature>
<keyword evidence="1" id="KW-0805">Transcription regulation</keyword>
<feature type="region of interest" description="VHIID" evidence="3">
    <location>
        <begin position="391"/>
        <end position="456"/>
    </location>
</feature>
<feature type="compositionally biased region" description="Low complexity" evidence="4">
    <location>
        <begin position="176"/>
        <end position="215"/>
    </location>
</feature>